<evidence type="ECO:0000256" key="8">
    <source>
        <dbReference type="ARBA" id="ARBA00048679"/>
    </source>
</evidence>
<keyword evidence="13" id="KW-1185">Reference proteome</keyword>
<dbReference type="SMART" id="SM00220">
    <property type="entry name" value="S_TKc"/>
    <property type="match status" value="1"/>
</dbReference>
<dbReference type="PROSITE" id="PS00108">
    <property type="entry name" value="PROTEIN_KINASE_ST"/>
    <property type="match status" value="1"/>
</dbReference>
<keyword evidence="2 10" id="KW-0723">Serine/threonine-protein kinase</keyword>
<dbReference type="Pfam" id="PF00069">
    <property type="entry name" value="Pkinase"/>
    <property type="match status" value="1"/>
</dbReference>
<comment type="caution">
    <text evidence="12">The sequence shown here is derived from an EMBL/GenBank/DDBJ whole genome shotgun (WGS) entry which is preliminary data.</text>
</comment>
<feature type="binding site" evidence="9">
    <location>
        <position position="49"/>
    </location>
    <ligand>
        <name>ATP</name>
        <dbReference type="ChEBI" id="CHEBI:30616"/>
    </ligand>
</feature>
<evidence type="ECO:0000256" key="10">
    <source>
        <dbReference type="RuleBase" id="RU000304"/>
    </source>
</evidence>
<dbReference type="InterPro" id="IPR000719">
    <property type="entry name" value="Prot_kinase_dom"/>
</dbReference>
<dbReference type="InterPro" id="IPR017441">
    <property type="entry name" value="Protein_kinase_ATP_BS"/>
</dbReference>
<keyword evidence="3" id="KW-0808">Transferase</keyword>
<dbReference type="SUPFAM" id="SSF56112">
    <property type="entry name" value="Protein kinase-like (PK-like)"/>
    <property type="match status" value="1"/>
</dbReference>
<name>A0AAD3CRH5_9STRA</name>
<evidence type="ECO:0000256" key="4">
    <source>
        <dbReference type="ARBA" id="ARBA00022741"/>
    </source>
</evidence>
<dbReference type="InterPro" id="IPR011009">
    <property type="entry name" value="Kinase-like_dom_sf"/>
</dbReference>
<evidence type="ECO:0000313" key="13">
    <source>
        <dbReference type="Proteomes" id="UP001054902"/>
    </source>
</evidence>
<feature type="domain" description="Protein kinase" evidence="11">
    <location>
        <begin position="16"/>
        <end position="283"/>
    </location>
</feature>
<dbReference type="InterPro" id="IPR008271">
    <property type="entry name" value="Ser/Thr_kinase_AS"/>
</dbReference>
<organism evidence="12 13">
    <name type="scientific">Chaetoceros tenuissimus</name>
    <dbReference type="NCBI Taxonomy" id="426638"/>
    <lineage>
        <taxon>Eukaryota</taxon>
        <taxon>Sar</taxon>
        <taxon>Stramenopiles</taxon>
        <taxon>Ochrophyta</taxon>
        <taxon>Bacillariophyta</taxon>
        <taxon>Coscinodiscophyceae</taxon>
        <taxon>Chaetocerotophycidae</taxon>
        <taxon>Chaetocerotales</taxon>
        <taxon>Chaetocerotaceae</taxon>
        <taxon>Chaetoceros</taxon>
    </lineage>
</organism>
<dbReference type="GO" id="GO:0004674">
    <property type="term" value="F:protein serine/threonine kinase activity"/>
    <property type="evidence" value="ECO:0007669"/>
    <property type="project" value="UniProtKB-KW"/>
</dbReference>
<proteinExistence type="inferred from homology"/>
<evidence type="ECO:0000259" key="11">
    <source>
        <dbReference type="PROSITE" id="PS50011"/>
    </source>
</evidence>
<dbReference type="CDD" id="cd14003">
    <property type="entry name" value="STKc_AMPK-like"/>
    <property type="match status" value="1"/>
</dbReference>
<evidence type="ECO:0000256" key="2">
    <source>
        <dbReference type="ARBA" id="ARBA00022527"/>
    </source>
</evidence>
<dbReference type="EC" id="2.7.11.1" evidence="1"/>
<comment type="catalytic activity">
    <reaction evidence="7">
        <text>L-threonyl-[protein] + ATP = O-phospho-L-threonyl-[protein] + ADP + H(+)</text>
        <dbReference type="Rhea" id="RHEA:46608"/>
        <dbReference type="Rhea" id="RHEA-COMP:11060"/>
        <dbReference type="Rhea" id="RHEA-COMP:11605"/>
        <dbReference type="ChEBI" id="CHEBI:15378"/>
        <dbReference type="ChEBI" id="CHEBI:30013"/>
        <dbReference type="ChEBI" id="CHEBI:30616"/>
        <dbReference type="ChEBI" id="CHEBI:61977"/>
        <dbReference type="ChEBI" id="CHEBI:456216"/>
        <dbReference type="EC" id="2.7.11.1"/>
    </reaction>
</comment>
<dbReference type="Proteomes" id="UP001054902">
    <property type="component" value="Unassembled WGS sequence"/>
</dbReference>
<keyword evidence="4 9" id="KW-0547">Nucleotide-binding</keyword>
<dbReference type="GO" id="GO:0005524">
    <property type="term" value="F:ATP binding"/>
    <property type="evidence" value="ECO:0007669"/>
    <property type="project" value="UniProtKB-UniRule"/>
</dbReference>
<accession>A0AAD3CRH5</accession>
<evidence type="ECO:0000256" key="1">
    <source>
        <dbReference type="ARBA" id="ARBA00012513"/>
    </source>
</evidence>
<evidence type="ECO:0000256" key="9">
    <source>
        <dbReference type="PROSITE-ProRule" id="PRU10141"/>
    </source>
</evidence>
<evidence type="ECO:0000256" key="3">
    <source>
        <dbReference type="ARBA" id="ARBA00022679"/>
    </source>
</evidence>
<comment type="similarity">
    <text evidence="10">Belongs to the protein kinase superfamily.</text>
</comment>
<dbReference type="FunFam" id="3.30.200.20:FF:000042">
    <property type="entry name" value="Aurora kinase A"/>
    <property type="match status" value="1"/>
</dbReference>
<keyword evidence="5 12" id="KW-0418">Kinase</keyword>
<sequence length="403" mass="45849">MDYQNKKSKPKFIGNYELKQTLGEGAWGKVKLGIHKSTKQKVAIKTICKNKVRQQNMGIQIKREVNILKQMKDKNPHVVQLYEVLASKSKIYLVLELVTGGELFDKLVNEHRFSEAKAKYFFRQLVTSIAMVHDEGICHRDLKPENLLLDENNNLKISDFGLSALYLKEKDSCTSTSESCRIDLLHTTCGTPNYVSPEVLQDDGYDGRKADIWSMGVVLYVMVTGVLPFDEPSLPKLFDRIKRGIYRKPLNLSPNLLDLLSKILVPDPLKRISMKGIQNHPWMKVEKIPTPMTKNVNQKDEARSITSTNSQITQLLLNSPKSVPELLDLIMAELKELSFAIIKTNHNQAKCYKTSRNGMIGLNITIRKDAKESSTVELQKARGDVFAYYKELHLCTKVLKNIV</sequence>
<dbReference type="PROSITE" id="PS50011">
    <property type="entry name" value="PROTEIN_KINASE_DOM"/>
    <property type="match status" value="1"/>
</dbReference>
<dbReference type="PANTHER" id="PTHR43895">
    <property type="entry name" value="CALCIUM/CALMODULIN-DEPENDENT PROTEIN KINASE KINASE-RELATED"/>
    <property type="match status" value="1"/>
</dbReference>
<protein>
    <recommendedName>
        <fullName evidence="1">non-specific serine/threonine protein kinase</fullName>
        <ecNumber evidence="1">2.7.11.1</ecNumber>
    </recommendedName>
</protein>
<reference evidence="12 13" key="1">
    <citation type="journal article" date="2021" name="Sci. Rep.">
        <title>The genome of the diatom Chaetoceros tenuissimus carries an ancient integrated fragment of an extant virus.</title>
        <authorList>
            <person name="Hongo Y."/>
            <person name="Kimura K."/>
            <person name="Takaki Y."/>
            <person name="Yoshida Y."/>
            <person name="Baba S."/>
            <person name="Kobayashi G."/>
            <person name="Nagasaki K."/>
            <person name="Hano T."/>
            <person name="Tomaru Y."/>
        </authorList>
    </citation>
    <scope>NUCLEOTIDE SEQUENCE [LARGE SCALE GENOMIC DNA]</scope>
    <source>
        <strain evidence="12 13">NIES-3715</strain>
    </source>
</reference>
<dbReference type="AlphaFoldDB" id="A0AAD3CRH5"/>
<dbReference type="EMBL" id="BLLK01000038">
    <property type="protein sequence ID" value="GFH49720.1"/>
    <property type="molecule type" value="Genomic_DNA"/>
</dbReference>
<gene>
    <name evidence="12" type="ORF">CTEN210_06196</name>
</gene>
<evidence type="ECO:0000256" key="6">
    <source>
        <dbReference type="ARBA" id="ARBA00022840"/>
    </source>
</evidence>
<dbReference type="PANTHER" id="PTHR43895:SF32">
    <property type="entry name" value="SERINE_THREONINE-PROTEIN KINASE CHK1"/>
    <property type="match status" value="1"/>
</dbReference>
<dbReference type="FunFam" id="1.10.510.10:FF:000571">
    <property type="entry name" value="Maternal embryonic leucine zipper kinase"/>
    <property type="match status" value="1"/>
</dbReference>
<dbReference type="GO" id="GO:0007165">
    <property type="term" value="P:signal transduction"/>
    <property type="evidence" value="ECO:0007669"/>
    <property type="project" value="TreeGrafter"/>
</dbReference>
<comment type="catalytic activity">
    <reaction evidence="8">
        <text>L-seryl-[protein] + ATP = O-phospho-L-seryl-[protein] + ADP + H(+)</text>
        <dbReference type="Rhea" id="RHEA:17989"/>
        <dbReference type="Rhea" id="RHEA-COMP:9863"/>
        <dbReference type="Rhea" id="RHEA-COMP:11604"/>
        <dbReference type="ChEBI" id="CHEBI:15378"/>
        <dbReference type="ChEBI" id="CHEBI:29999"/>
        <dbReference type="ChEBI" id="CHEBI:30616"/>
        <dbReference type="ChEBI" id="CHEBI:83421"/>
        <dbReference type="ChEBI" id="CHEBI:456216"/>
        <dbReference type="EC" id="2.7.11.1"/>
    </reaction>
</comment>
<dbReference type="Gene3D" id="1.10.510.10">
    <property type="entry name" value="Transferase(Phosphotransferase) domain 1"/>
    <property type="match status" value="1"/>
</dbReference>
<keyword evidence="6 9" id="KW-0067">ATP-binding</keyword>
<evidence type="ECO:0000256" key="7">
    <source>
        <dbReference type="ARBA" id="ARBA00047899"/>
    </source>
</evidence>
<dbReference type="PROSITE" id="PS00107">
    <property type="entry name" value="PROTEIN_KINASE_ATP"/>
    <property type="match status" value="1"/>
</dbReference>
<evidence type="ECO:0000256" key="5">
    <source>
        <dbReference type="ARBA" id="ARBA00022777"/>
    </source>
</evidence>
<evidence type="ECO:0000313" key="12">
    <source>
        <dbReference type="EMBL" id="GFH49720.1"/>
    </source>
</evidence>